<accession>A0ABM5Z455</accession>
<reference evidence="1 2" key="1">
    <citation type="submission" date="2015-11" db="EMBL/GenBank/DDBJ databases">
        <title>Exploring the genomic traits of fungus-feeding bacterial genus Collimonas.</title>
        <authorList>
            <person name="Song C."/>
            <person name="Schmidt R."/>
            <person name="de Jager V."/>
            <person name="Krzyzanowska D."/>
            <person name="Jongedijk E."/>
            <person name="Cankar K."/>
            <person name="Beekwilder J."/>
            <person name="van Veen A."/>
            <person name="de Boer W."/>
            <person name="van Veen J.A."/>
            <person name="Garbeva P."/>
        </authorList>
    </citation>
    <scope>NUCLEOTIDE SEQUENCE [LARGE SCALE GENOMIC DNA]</scope>
    <source>
        <strain evidence="1 2">Ter291</strain>
    </source>
</reference>
<organism evidence="1 2">
    <name type="scientific">Collimonas pratensis</name>
    <dbReference type="NCBI Taxonomy" id="279113"/>
    <lineage>
        <taxon>Bacteria</taxon>
        <taxon>Pseudomonadati</taxon>
        <taxon>Pseudomonadota</taxon>
        <taxon>Betaproteobacteria</taxon>
        <taxon>Burkholderiales</taxon>
        <taxon>Oxalobacteraceae</taxon>
        <taxon>Collimonas</taxon>
    </lineage>
</organism>
<dbReference type="Proteomes" id="UP000074914">
    <property type="component" value="Chromosome"/>
</dbReference>
<protein>
    <submittedName>
        <fullName evidence="1">Uncharacterized protein</fullName>
    </submittedName>
</protein>
<dbReference type="EMBL" id="CP013236">
    <property type="protein sequence ID" value="AMP13853.1"/>
    <property type="molecule type" value="Genomic_DNA"/>
</dbReference>
<evidence type="ECO:0000313" key="2">
    <source>
        <dbReference type="Proteomes" id="UP000074914"/>
    </source>
</evidence>
<proteinExistence type="predicted"/>
<evidence type="ECO:0000313" key="1">
    <source>
        <dbReference type="EMBL" id="AMP13853.1"/>
    </source>
</evidence>
<sequence length="47" mass="5255">MFVLRGVFHKEMLMDLSGALQDNKLTAFPILCGTFGKIQIELQGDEV</sequence>
<name>A0ABM5Z455_9BURK</name>
<gene>
    <name evidence="1" type="ORF">CPter291_1582</name>
</gene>
<keyword evidence="2" id="KW-1185">Reference proteome</keyword>